<accession>A0A7S3GJ60</accession>
<name>A0A7S3GJ60_9EUKA</name>
<sequence>MAAESSFAHMPESLNVLAEKTRELRRRAQELRARRQRRRESTEQLVSPDTLAASISALEVGRPTAQLSLSDDVDLLDIAPTEEEELACDGGLTLLSDVKIEREIQTDLEAEVARVVESEDWDSLLSTSDFTQFLHEKGFTKEEGPRYDYDYEVSSSSSLVHEASSVHTLPNNELFLSLEFVSQESKAWCSTEEKKVSASNNYRIGRYHVGEECLEVSYRSPGLPTSLLPLSEKVCAVGTAEGSLGMVDTRASTLYLMPSVPSPSRIILCSSLSSAGAHWLFTVNELGEVLFFDTRNKAASTSRSTIHCFIEEIGGTTLFVKPSLLTSAFHDRTSSTLIVGTQDGRVLSVPLHSVGRGALASLNGSTLSSGLLFSASTDGINGAWSEGGVKAAVTIGGEFMWSTQSHVPSYVPLSTSEILCSTFSSLGKCGFMWTCGGDGFVRAMALQDEGVYEAFSSETAGKDMPMQRVFSMSSSAHASSVLLSGIDVGGNAVISRFSV</sequence>
<dbReference type="EMBL" id="HBIB01046283">
    <property type="protein sequence ID" value="CAE0268082.1"/>
    <property type="molecule type" value="Transcribed_RNA"/>
</dbReference>
<proteinExistence type="predicted"/>
<dbReference type="InterPro" id="IPR015943">
    <property type="entry name" value="WD40/YVTN_repeat-like_dom_sf"/>
</dbReference>
<organism evidence="2">
    <name type="scientific">Palpitomonas bilix</name>
    <dbReference type="NCBI Taxonomy" id="652834"/>
    <lineage>
        <taxon>Eukaryota</taxon>
        <taxon>Eukaryota incertae sedis</taxon>
    </lineage>
</organism>
<dbReference type="Gene3D" id="2.130.10.10">
    <property type="entry name" value="YVTN repeat-like/Quinoprotein amine dehydrogenase"/>
    <property type="match status" value="1"/>
</dbReference>
<reference evidence="2" key="1">
    <citation type="submission" date="2021-01" db="EMBL/GenBank/DDBJ databases">
        <authorList>
            <person name="Corre E."/>
            <person name="Pelletier E."/>
            <person name="Niang G."/>
            <person name="Scheremetjew M."/>
            <person name="Finn R."/>
            <person name="Kale V."/>
            <person name="Holt S."/>
            <person name="Cochrane G."/>
            <person name="Meng A."/>
            <person name="Brown T."/>
            <person name="Cohen L."/>
        </authorList>
    </citation>
    <scope>NUCLEOTIDE SEQUENCE</scope>
    <source>
        <strain evidence="2">NIES-2562</strain>
    </source>
</reference>
<dbReference type="AlphaFoldDB" id="A0A7S3GJ60"/>
<dbReference type="InterPro" id="IPR036322">
    <property type="entry name" value="WD40_repeat_dom_sf"/>
</dbReference>
<feature type="coiled-coil region" evidence="1">
    <location>
        <begin position="14"/>
        <end position="41"/>
    </location>
</feature>
<gene>
    <name evidence="2" type="ORF">PBIL07802_LOCUS30429</name>
</gene>
<evidence type="ECO:0000256" key="1">
    <source>
        <dbReference type="SAM" id="Coils"/>
    </source>
</evidence>
<protein>
    <submittedName>
        <fullName evidence="2">Uncharacterized protein</fullName>
    </submittedName>
</protein>
<evidence type="ECO:0000313" key="2">
    <source>
        <dbReference type="EMBL" id="CAE0268082.1"/>
    </source>
</evidence>
<keyword evidence="1" id="KW-0175">Coiled coil</keyword>
<dbReference type="SUPFAM" id="SSF50978">
    <property type="entry name" value="WD40 repeat-like"/>
    <property type="match status" value="1"/>
</dbReference>